<feature type="domain" description="DUF6930" evidence="1">
    <location>
        <begin position="6"/>
        <end position="132"/>
    </location>
</feature>
<accession>A0ABY5AVC0</accession>
<gene>
    <name evidence="3" type="ORF">NEA10_20310</name>
</gene>
<sequence length="550" mass="62138">MLTPSTCRRLNKLDQIPSVWEGDRRSLQIDLDSGEMMGEDASDCVIWVDGSQGVVRAIEKVADDSGMEAVVRTLLRAMEYPHKPAQPARPQKIIVKDRELLFFLRGVLQDLDINLDYVPELPLIDELFRGLEDAVGGRPPKLPPQYLDPLNEQAAALWDDAPWDYLGDNQVISIELNYAGIESFYVSILGLLGLDYGILLYRSLESLKDFRASILANTSMENLESIFLSQDCIFLTYEGDEDFDDDIDDLGEFTWERVHGNFGSLHPLEGLRPFLHAEEALPAWIALKALHLFLSDHEDQLMDDWQEVIRQVYDIGIPKPLQESDINEEGDRIVSVTVSSMPTVANELLNDDGVVSFDEDSDYDEVLSVFQNMSRLQDDIIPNGSILQLDNLPWNFIEELRETVGYHEGTPCKRTSGNYPVLIVQSTRPKVKEIMAEIETRGGLRGLTLKPCQSPFGDDPFELGLLQLKNQEIHLVGEFDLENPYHSRPRQAWTANLKKTKGKCGLIIAMGATGQRRGDPDLSDMKAFYEVEMLSLDDIGLKDIKFFPML</sequence>
<dbReference type="RefSeq" id="WP_252665417.1">
    <property type="nucleotide sequence ID" value="NZ_CP098611.1"/>
</dbReference>
<reference evidence="3" key="1">
    <citation type="submission" date="2022-06" db="EMBL/GenBank/DDBJ databases">
        <title>Genome sequence of Phormidium yuhuli AB48 isolated from an industrial photobioreactor environment.</title>
        <authorList>
            <person name="Qiu Y."/>
            <person name="Noonan A.J.C."/>
            <person name="Dofher K."/>
            <person name="Koch M."/>
            <person name="Kieft B."/>
            <person name="Lin X."/>
            <person name="Ziels R.M."/>
            <person name="Hallam S.J."/>
        </authorList>
    </citation>
    <scope>NUCLEOTIDE SEQUENCE</scope>
    <source>
        <strain evidence="3">AB48</strain>
    </source>
</reference>
<dbReference type="Pfam" id="PF23988">
    <property type="entry name" value="DUF7309"/>
    <property type="match status" value="1"/>
</dbReference>
<evidence type="ECO:0000313" key="3">
    <source>
        <dbReference type="EMBL" id="USR93238.1"/>
    </source>
</evidence>
<evidence type="ECO:0000313" key="4">
    <source>
        <dbReference type="Proteomes" id="UP001056708"/>
    </source>
</evidence>
<dbReference type="InterPro" id="IPR055733">
    <property type="entry name" value="DUF7309"/>
</dbReference>
<name>A0ABY5AVC0_9CYAN</name>
<evidence type="ECO:0000259" key="1">
    <source>
        <dbReference type="Pfam" id="PF22007"/>
    </source>
</evidence>
<keyword evidence="4" id="KW-1185">Reference proteome</keyword>
<dbReference type="Pfam" id="PF22007">
    <property type="entry name" value="DUF6930"/>
    <property type="match status" value="1"/>
</dbReference>
<organism evidence="3 4">
    <name type="scientific">Phormidium yuhuli AB48</name>
    <dbReference type="NCBI Taxonomy" id="2940671"/>
    <lineage>
        <taxon>Bacteria</taxon>
        <taxon>Bacillati</taxon>
        <taxon>Cyanobacteriota</taxon>
        <taxon>Cyanophyceae</taxon>
        <taxon>Oscillatoriophycideae</taxon>
        <taxon>Oscillatoriales</taxon>
        <taxon>Oscillatoriaceae</taxon>
        <taxon>Phormidium</taxon>
        <taxon>Phormidium yuhuli</taxon>
    </lineage>
</organism>
<protein>
    <submittedName>
        <fullName evidence="3">Uncharacterized protein</fullName>
    </submittedName>
</protein>
<dbReference type="EMBL" id="CP098611">
    <property type="protein sequence ID" value="USR93238.1"/>
    <property type="molecule type" value="Genomic_DNA"/>
</dbReference>
<proteinExistence type="predicted"/>
<dbReference type="InterPro" id="IPR054216">
    <property type="entry name" value="DUF6930"/>
</dbReference>
<dbReference type="Proteomes" id="UP001056708">
    <property type="component" value="Chromosome"/>
</dbReference>
<feature type="domain" description="DUF7309" evidence="2">
    <location>
        <begin position="151"/>
        <end position="244"/>
    </location>
</feature>
<evidence type="ECO:0000259" key="2">
    <source>
        <dbReference type="Pfam" id="PF23988"/>
    </source>
</evidence>